<protein>
    <recommendedName>
        <fullName evidence="4">Peptidase S8/S53 domain-containing protein</fullName>
    </recommendedName>
</protein>
<organism evidence="5 6">
    <name type="scientific">Colocasia esculenta</name>
    <name type="common">Wild taro</name>
    <name type="synonym">Arum esculentum</name>
    <dbReference type="NCBI Taxonomy" id="4460"/>
    <lineage>
        <taxon>Eukaryota</taxon>
        <taxon>Viridiplantae</taxon>
        <taxon>Streptophyta</taxon>
        <taxon>Embryophyta</taxon>
        <taxon>Tracheophyta</taxon>
        <taxon>Spermatophyta</taxon>
        <taxon>Magnoliopsida</taxon>
        <taxon>Liliopsida</taxon>
        <taxon>Araceae</taxon>
        <taxon>Aroideae</taxon>
        <taxon>Colocasieae</taxon>
        <taxon>Colocasia</taxon>
    </lineage>
</organism>
<dbReference type="OrthoDB" id="1922155at2759"/>
<feature type="non-terminal residue" evidence="5">
    <location>
        <position position="184"/>
    </location>
</feature>
<dbReference type="Proteomes" id="UP000652761">
    <property type="component" value="Unassembled WGS sequence"/>
</dbReference>
<reference evidence="5" key="1">
    <citation type="submission" date="2017-07" db="EMBL/GenBank/DDBJ databases">
        <title>Taro Niue Genome Assembly and Annotation.</title>
        <authorList>
            <person name="Atibalentja N."/>
            <person name="Keating K."/>
            <person name="Fields C.J."/>
        </authorList>
    </citation>
    <scope>NUCLEOTIDE SEQUENCE</scope>
    <source>
        <strain evidence="5">Niue_2</strain>
        <tissue evidence="5">Leaf</tissue>
    </source>
</reference>
<evidence type="ECO:0000259" key="4">
    <source>
        <dbReference type="Pfam" id="PF00082"/>
    </source>
</evidence>
<comment type="caution">
    <text evidence="3">Lacks conserved residue(s) required for the propagation of feature annotation.</text>
</comment>
<sequence>EGVGDDHGSRFQHHSFYRDCEVSAGVIDKGRRPQDRDRHGTHMTTTIIGSAMPKASLLGYAPKTARVMASTAWVSTYKVYWPRRCFTFDILSVLDRAMADGGVSSYYRDSLSVAAFEAMDAGVFVVCSVGNAGPDPISLTNVSPWITTVGESSKDRDLPASVELRSSLNKTGVSLYKGHRNLSL</sequence>
<keyword evidence="6" id="KW-1185">Reference proteome</keyword>
<dbReference type="Gene3D" id="3.40.50.200">
    <property type="entry name" value="Peptidase S8/S53 domain"/>
    <property type="match status" value="1"/>
</dbReference>
<keyword evidence="2" id="KW-0732">Signal</keyword>
<comment type="caution">
    <text evidence="5">The sequence shown here is derived from an EMBL/GenBank/DDBJ whole genome shotgun (WGS) entry which is preliminary data.</text>
</comment>
<dbReference type="AlphaFoldDB" id="A0A843WS71"/>
<evidence type="ECO:0000256" key="3">
    <source>
        <dbReference type="PROSITE-ProRule" id="PRU01240"/>
    </source>
</evidence>
<gene>
    <name evidence="5" type="ORF">Taro_038270</name>
</gene>
<dbReference type="PANTHER" id="PTHR10795">
    <property type="entry name" value="PROPROTEIN CONVERTASE SUBTILISIN/KEXIN"/>
    <property type="match status" value="1"/>
</dbReference>
<comment type="similarity">
    <text evidence="1 3">Belongs to the peptidase S8 family.</text>
</comment>
<evidence type="ECO:0000256" key="2">
    <source>
        <dbReference type="ARBA" id="ARBA00022729"/>
    </source>
</evidence>
<dbReference type="EMBL" id="NMUH01003416">
    <property type="protein sequence ID" value="MQM05460.1"/>
    <property type="molecule type" value="Genomic_DNA"/>
</dbReference>
<dbReference type="Pfam" id="PF00082">
    <property type="entry name" value="Peptidase_S8"/>
    <property type="match status" value="1"/>
</dbReference>
<feature type="non-terminal residue" evidence="5">
    <location>
        <position position="1"/>
    </location>
</feature>
<dbReference type="GO" id="GO:0006508">
    <property type="term" value="P:proteolysis"/>
    <property type="evidence" value="ECO:0007669"/>
    <property type="project" value="InterPro"/>
</dbReference>
<proteinExistence type="inferred from homology"/>
<accession>A0A843WS71</accession>
<evidence type="ECO:0000313" key="6">
    <source>
        <dbReference type="Proteomes" id="UP000652761"/>
    </source>
</evidence>
<dbReference type="SUPFAM" id="SSF52743">
    <property type="entry name" value="Subtilisin-like"/>
    <property type="match status" value="1"/>
</dbReference>
<dbReference type="InterPro" id="IPR000209">
    <property type="entry name" value="Peptidase_S8/S53_dom"/>
</dbReference>
<dbReference type="PROSITE" id="PS51892">
    <property type="entry name" value="SUBTILASE"/>
    <property type="match status" value="1"/>
</dbReference>
<dbReference type="InterPro" id="IPR036852">
    <property type="entry name" value="Peptidase_S8/S53_dom_sf"/>
</dbReference>
<evidence type="ECO:0000256" key="1">
    <source>
        <dbReference type="ARBA" id="ARBA00011073"/>
    </source>
</evidence>
<dbReference type="Gene3D" id="3.50.30.30">
    <property type="match status" value="1"/>
</dbReference>
<name>A0A843WS71_COLES</name>
<dbReference type="GO" id="GO:0004252">
    <property type="term" value="F:serine-type endopeptidase activity"/>
    <property type="evidence" value="ECO:0007669"/>
    <property type="project" value="InterPro"/>
</dbReference>
<feature type="domain" description="Peptidase S8/S53" evidence="4">
    <location>
        <begin position="17"/>
        <end position="172"/>
    </location>
</feature>
<dbReference type="InterPro" id="IPR045051">
    <property type="entry name" value="SBT"/>
</dbReference>
<evidence type="ECO:0000313" key="5">
    <source>
        <dbReference type="EMBL" id="MQM05460.1"/>
    </source>
</evidence>